<protein>
    <submittedName>
        <fullName evidence="1">Uncharacterized protein</fullName>
    </submittedName>
</protein>
<name>A0A9X3YKP0_9GAMM</name>
<comment type="caution">
    <text evidence="1">The sequence shown here is derived from an EMBL/GenBank/DDBJ whole genome shotgun (WGS) entry which is preliminary data.</text>
</comment>
<accession>A0A9X3YKP0</accession>
<evidence type="ECO:0000313" key="2">
    <source>
        <dbReference type="Proteomes" id="UP001139971"/>
    </source>
</evidence>
<evidence type="ECO:0000313" key="1">
    <source>
        <dbReference type="EMBL" id="MDC8013367.1"/>
    </source>
</evidence>
<dbReference type="EMBL" id="JAOVZO020000017">
    <property type="protein sequence ID" value="MDC8013367.1"/>
    <property type="molecule type" value="Genomic_DNA"/>
</dbReference>
<gene>
    <name evidence="1" type="ORF">OD750_012530</name>
</gene>
<dbReference type="RefSeq" id="WP_263545576.1">
    <property type="nucleotide sequence ID" value="NZ_JAOVZO020000017.1"/>
</dbReference>
<dbReference type="AlphaFoldDB" id="A0A9X3YKP0"/>
<organism evidence="1 2">
    <name type="scientific">Tahibacter soli</name>
    <dbReference type="NCBI Taxonomy" id="2983605"/>
    <lineage>
        <taxon>Bacteria</taxon>
        <taxon>Pseudomonadati</taxon>
        <taxon>Pseudomonadota</taxon>
        <taxon>Gammaproteobacteria</taxon>
        <taxon>Lysobacterales</taxon>
        <taxon>Rhodanobacteraceae</taxon>
        <taxon>Tahibacter</taxon>
    </lineage>
</organism>
<proteinExistence type="predicted"/>
<sequence length="64" mass="6915">MKQFVPVCDEDWSDAMSAGLVPVPYQPGVRCFHALREAVAEGEPHRAPLAPTAVEAIRAVSIAR</sequence>
<dbReference type="Proteomes" id="UP001139971">
    <property type="component" value="Unassembled WGS sequence"/>
</dbReference>
<reference evidence="1" key="1">
    <citation type="submission" date="2023-02" db="EMBL/GenBank/DDBJ databases">
        <title>Tahibacter soli sp. nov. isolated from soil.</title>
        <authorList>
            <person name="Baek J.H."/>
            <person name="Lee J.K."/>
            <person name="Choi D.G."/>
            <person name="Jeon C.O."/>
        </authorList>
    </citation>
    <scope>NUCLEOTIDE SEQUENCE</scope>
    <source>
        <strain evidence="1">BL</strain>
    </source>
</reference>
<keyword evidence="2" id="KW-1185">Reference proteome</keyword>